<reference evidence="1 2" key="1">
    <citation type="journal article" date="2007" name="Genome Biol.">
        <title>Characterization and modeling of the Haemophilus influenzae core and supragenomes based on the complete genomic sequences of Rd and 12 clinical nontypeable strains.</title>
        <authorList>
            <person name="Hogg J.S."/>
            <person name="Hu F.Z."/>
            <person name="Janto B."/>
            <person name="Boissy R."/>
            <person name="Hayes J."/>
            <person name="Keefe R."/>
            <person name="Post J.C."/>
            <person name="Ehrlich G.D."/>
        </authorList>
    </citation>
    <scope>NUCLEOTIDE SEQUENCE [LARGE SCALE GENOMIC DNA]</scope>
    <source>
        <strain evidence="2">NTHi 3655</strain>
    </source>
</reference>
<dbReference type="EMBL" id="AAZF01000003">
    <property type="protein sequence ID" value="EDJ93188.1"/>
    <property type="molecule type" value="Genomic_DNA"/>
</dbReference>
<proteinExistence type="predicted"/>
<dbReference type="AlphaFoldDB" id="A0A0H3PMV9"/>
<accession>A0A0H3PMV9</accession>
<sequence length="78" mass="9506">MFFETKWQSIHRGGYEYAICNTVTDYSRKGKQGSIVYMNFYRGYDILKLFLKEYEWRFNHSDLKNSNFYCKTINLGEF</sequence>
<gene>
    <name evidence="1" type="ORF">CGSHi3655_09676</name>
</gene>
<evidence type="ECO:0000313" key="1">
    <source>
        <dbReference type="EMBL" id="EDJ93188.1"/>
    </source>
</evidence>
<comment type="caution">
    <text evidence="1">The sequence shown here is derived from an EMBL/GenBank/DDBJ whole genome shotgun (WGS) entry which is preliminary data.</text>
</comment>
<dbReference type="Proteomes" id="UP000003185">
    <property type="component" value="Unassembled WGS sequence"/>
</dbReference>
<evidence type="ECO:0000313" key="2">
    <source>
        <dbReference type="Proteomes" id="UP000003185"/>
    </source>
</evidence>
<name>A0A0H3PMV9_HAEI3</name>
<organism evidence="1 2">
    <name type="scientific">Haemophilus influenzae (strain NTHi 3655)</name>
    <dbReference type="NCBI Taxonomy" id="375177"/>
    <lineage>
        <taxon>Bacteria</taxon>
        <taxon>Pseudomonadati</taxon>
        <taxon>Pseudomonadota</taxon>
        <taxon>Gammaproteobacteria</taxon>
        <taxon>Pasteurellales</taxon>
        <taxon>Pasteurellaceae</taxon>
        <taxon>Haemophilus</taxon>
    </lineage>
</organism>
<protein>
    <submittedName>
        <fullName evidence="1">Uncharacterized protein</fullName>
    </submittedName>
</protein>